<proteinExistence type="predicted"/>
<evidence type="ECO:0000313" key="3">
    <source>
        <dbReference type="EMBL" id="CAL1712185.1"/>
    </source>
</evidence>
<feature type="domain" description="Aminoglycoside phosphotransferase" evidence="2">
    <location>
        <begin position="54"/>
        <end position="271"/>
    </location>
</feature>
<feature type="region of interest" description="Disordered" evidence="1">
    <location>
        <begin position="1"/>
        <end position="20"/>
    </location>
</feature>
<dbReference type="Pfam" id="PF01636">
    <property type="entry name" value="APH"/>
    <property type="match status" value="1"/>
</dbReference>
<protein>
    <recommendedName>
        <fullName evidence="2">Aminoglycoside phosphotransferase domain-containing protein</fullName>
    </recommendedName>
</protein>
<gene>
    <name evidence="3" type="ORF">GFSPODELE1_LOCUS8710</name>
</gene>
<dbReference type="PANTHER" id="PTHR21310">
    <property type="entry name" value="AMINOGLYCOSIDE PHOSPHOTRANSFERASE-RELATED-RELATED"/>
    <property type="match status" value="1"/>
</dbReference>
<keyword evidence="4" id="KW-1185">Reference proteome</keyword>
<feature type="compositionally biased region" description="Low complexity" evidence="1">
    <location>
        <begin position="8"/>
        <end position="20"/>
    </location>
</feature>
<evidence type="ECO:0000256" key="1">
    <source>
        <dbReference type="SAM" id="MobiDB-lite"/>
    </source>
</evidence>
<organism evidence="3 4">
    <name type="scientific">Somion occarium</name>
    <dbReference type="NCBI Taxonomy" id="3059160"/>
    <lineage>
        <taxon>Eukaryota</taxon>
        <taxon>Fungi</taxon>
        <taxon>Dikarya</taxon>
        <taxon>Basidiomycota</taxon>
        <taxon>Agaricomycotina</taxon>
        <taxon>Agaricomycetes</taxon>
        <taxon>Polyporales</taxon>
        <taxon>Cerrenaceae</taxon>
        <taxon>Somion</taxon>
    </lineage>
</organism>
<dbReference type="InterPro" id="IPR002575">
    <property type="entry name" value="Aminoglycoside_PTrfase"/>
</dbReference>
<dbReference type="InterPro" id="IPR051678">
    <property type="entry name" value="AGP_Transferase"/>
</dbReference>
<dbReference type="EMBL" id="OZ037950">
    <property type="protein sequence ID" value="CAL1712185.1"/>
    <property type="molecule type" value="Genomic_DNA"/>
</dbReference>
<reference evidence="4" key="1">
    <citation type="submission" date="2024-04" db="EMBL/GenBank/DDBJ databases">
        <authorList>
            <person name="Shaw F."/>
            <person name="Minotto A."/>
        </authorList>
    </citation>
    <scope>NUCLEOTIDE SEQUENCE [LARGE SCALE GENOMIC DNA]</scope>
</reference>
<dbReference type="PANTHER" id="PTHR21310:SF51">
    <property type="entry name" value="AMINOGLYCOSIDE PHOSPHOTRANSFERASE DOMAIN-CONTAINING PROTEIN"/>
    <property type="match status" value="1"/>
</dbReference>
<evidence type="ECO:0000313" key="4">
    <source>
        <dbReference type="Proteomes" id="UP001497453"/>
    </source>
</evidence>
<dbReference type="Proteomes" id="UP001497453">
    <property type="component" value="Chromosome 7"/>
</dbReference>
<name>A0ABP1DWV1_9APHY</name>
<dbReference type="Gene3D" id="3.90.1200.10">
    <property type="match status" value="1"/>
</dbReference>
<dbReference type="SUPFAM" id="SSF56112">
    <property type="entry name" value="Protein kinase-like (PK-like)"/>
    <property type="match status" value="1"/>
</dbReference>
<accession>A0ABP1DWV1</accession>
<evidence type="ECO:0000259" key="2">
    <source>
        <dbReference type="Pfam" id="PF01636"/>
    </source>
</evidence>
<sequence length="430" mass="48181">MSPPHLPSTPSSNSNRSNDSFGPLRDIPFEKLQAVVAAATVSSRLVIHAAPKEGSYNLAHFLADADSRTVYVVRVALPECVDALTYEADVAIMKLISSTTTIPMPVIFGHSSSIDNPLGYPYMITSFIAGVRLCDLWYDRQALPMEQRLLILEQIARALVQLEVFEYDKIGSLTVDPNGLLRVGPLRPDPEDGVDMMGPFENVQDYTNARLATVFPNFVWNFAMRLLAPALQQRSLNVAPFVLCHPDLELQNVIVDPVTFELRGFLDWDGVSRTVPRSIGYGSYPHWICRDWITLLYGTDAIDPDNANKSLPDETVNGREPVEILSSYRDHYLAVVRDIRPELAESVTHRSHISMTLELGLGSEIFVAGCAQKLFSYAFKNTVYDPLASFEALRWSDWYKDEGGEVKALRRHERAVEATLEHDDERPVEV</sequence>
<dbReference type="InterPro" id="IPR011009">
    <property type="entry name" value="Kinase-like_dom_sf"/>
</dbReference>